<reference evidence="1" key="1">
    <citation type="submission" date="2013-08" db="EMBL/GenBank/DDBJ databases">
        <title>Gene expansion shapes genome architecture in the human pathogen Lichtheimia corymbifera: an evolutionary genomics analysis in the ancient terrestrial Mucorales (Mucoromycotina).</title>
        <authorList>
            <person name="Schwartze V.U."/>
            <person name="Winter S."/>
            <person name="Shelest E."/>
            <person name="Marcet-Houben M."/>
            <person name="Horn F."/>
            <person name="Wehner S."/>
            <person name="Hoffmann K."/>
            <person name="Riege K."/>
            <person name="Sammeth M."/>
            <person name="Nowrousian M."/>
            <person name="Valiante V."/>
            <person name="Linde J."/>
            <person name="Jacobsen I.D."/>
            <person name="Marz M."/>
            <person name="Brakhage A.A."/>
            <person name="Gabaldon T."/>
            <person name="Bocker S."/>
            <person name="Voigt K."/>
        </authorList>
    </citation>
    <scope>NUCLEOTIDE SEQUENCE [LARGE SCALE GENOMIC DNA]</scope>
    <source>
        <strain evidence="1">FSU 9682</strain>
    </source>
</reference>
<sequence>MVVEARRMAQDKDDQYRETLRDLGVDVERLEWNFTATLKGNTYRALPLALAWLGVPQDLGRYMKNESVQPTTAQYYGCYTQKTLPSSWTRQGFLPARLRTPKWSYILTVFEDDGMDYTRKYLLWLLGYFDGDGHVKWKVTPAVWPIATQL</sequence>
<protein>
    <submittedName>
        <fullName evidence="1">Uncharacterized protein</fullName>
    </submittedName>
</protein>
<comment type="caution">
    <text evidence="1">The sequence shown here is derived from an EMBL/GenBank/DDBJ whole genome shotgun (WGS) entry which is preliminary data.</text>
</comment>
<evidence type="ECO:0000313" key="2">
    <source>
        <dbReference type="Proteomes" id="UP000027586"/>
    </source>
</evidence>
<dbReference type="AlphaFoldDB" id="A0A068RKA9"/>
<dbReference type="Proteomes" id="UP000027586">
    <property type="component" value="Unassembled WGS sequence"/>
</dbReference>
<keyword evidence="2" id="KW-1185">Reference proteome</keyword>
<dbReference type="VEuPathDB" id="FungiDB:LCOR_02151.1"/>
<name>A0A068RKA9_9FUNG</name>
<accession>A0A068RKA9</accession>
<dbReference type="EMBL" id="CBTN010000006">
    <property type="protein sequence ID" value="CDH50439.1"/>
    <property type="molecule type" value="Genomic_DNA"/>
</dbReference>
<organism evidence="1 2">
    <name type="scientific">Lichtheimia corymbifera JMRC:FSU:9682</name>
    <dbReference type="NCBI Taxonomy" id="1263082"/>
    <lineage>
        <taxon>Eukaryota</taxon>
        <taxon>Fungi</taxon>
        <taxon>Fungi incertae sedis</taxon>
        <taxon>Mucoromycota</taxon>
        <taxon>Mucoromycotina</taxon>
        <taxon>Mucoromycetes</taxon>
        <taxon>Mucorales</taxon>
        <taxon>Lichtheimiaceae</taxon>
        <taxon>Lichtheimia</taxon>
    </lineage>
</organism>
<gene>
    <name evidence="1" type="ORF">LCOR_02151.1</name>
</gene>
<evidence type="ECO:0000313" key="1">
    <source>
        <dbReference type="EMBL" id="CDH50439.1"/>
    </source>
</evidence>
<proteinExistence type="predicted"/>